<dbReference type="OrthoDB" id="6766867at2759"/>
<sequence>MERRFTVVLVLRLGREFYRGMYGNGGGMEPSIPDLGNHFGDLATNLATLAKKCGISKRLALARISVIPEPGGQYVGHATPASGTDSVIDKCILKYQEDNDVDIKELEAIVFKGTVTNTGWKNGAIRNIELKLKRPLQWFICLLHFNELPFKHLFEYFDGETTRPAAFSEKIGKQLTNSEKSPIINFEEIGLDENVNKTDHSQDQLYLPDIVRFIQTGQCCPDLAKRDPGLSVIPDG</sequence>
<dbReference type="AlphaFoldDB" id="A0A4Y2M889"/>
<accession>A0A4Y2M889</accession>
<keyword evidence="2" id="KW-1185">Reference proteome</keyword>
<gene>
    <name evidence="1" type="ORF">AVEN_212646_1</name>
</gene>
<evidence type="ECO:0000313" key="2">
    <source>
        <dbReference type="Proteomes" id="UP000499080"/>
    </source>
</evidence>
<organism evidence="1 2">
    <name type="scientific">Araneus ventricosus</name>
    <name type="common">Orbweaver spider</name>
    <name type="synonym">Epeira ventricosa</name>
    <dbReference type="NCBI Taxonomy" id="182803"/>
    <lineage>
        <taxon>Eukaryota</taxon>
        <taxon>Metazoa</taxon>
        <taxon>Ecdysozoa</taxon>
        <taxon>Arthropoda</taxon>
        <taxon>Chelicerata</taxon>
        <taxon>Arachnida</taxon>
        <taxon>Araneae</taxon>
        <taxon>Araneomorphae</taxon>
        <taxon>Entelegynae</taxon>
        <taxon>Araneoidea</taxon>
        <taxon>Araneidae</taxon>
        <taxon>Araneus</taxon>
    </lineage>
</organism>
<protein>
    <submittedName>
        <fullName evidence="1">Uncharacterized protein</fullName>
    </submittedName>
</protein>
<dbReference type="Proteomes" id="UP000499080">
    <property type="component" value="Unassembled WGS sequence"/>
</dbReference>
<name>A0A4Y2M889_ARAVE</name>
<dbReference type="EMBL" id="BGPR01006982">
    <property type="protein sequence ID" value="GBN23328.1"/>
    <property type="molecule type" value="Genomic_DNA"/>
</dbReference>
<proteinExistence type="predicted"/>
<evidence type="ECO:0000313" key="1">
    <source>
        <dbReference type="EMBL" id="GBN23328.1"/>
    </source>
</evidence>
<reference evidence="1 2" key="1">
    <citation type="journal article" date="2019" name="Sci. Rep.">
        <title>Orb-weaving spider Araneus ventricosus genome elucidates the spidroin gene catalogue.</title>
        <authorList>
            <person name="Kono N."/>
            <person name="Nakamura H."/>
            <person name="Ohtoshi R."/>
            <person name="Moran D.A.P."/>
            <person name="Shinohara A."/>
            <person name="Yoshida Y."/>
            <person name="Fujiwara M."/>
            <person name="Mori M."/>
            <person name="Tomita M."/>
            <person name="Arakawa K."/>
        </authorList>
    </citation>
    <scope>NUCLEOTIDE SEQUENCE [LARGE SCALE GENOMIC DNA]</scope>
</reference>
<comment type="caution">
    <text evidence="1">The sequence shown here is derived from an EMBL/GenBank/DDBJ whole genome shotgun (WGS) entry which is preliminary data.</text>
</comment>